<dbReference type="PANTHER" id="PTHR22844">
    <property type="entry name" value="F-BOX AND WD40 DOMAIN PROTEIN"/>
    <property type="match status" value="1"/>
</dbReference>
<dbReference type="InterPro" id="IPR036322">
    <property type="entry name" value="WD40_repeat_dom_sf"/>
</dbReference>
<dbReference type="SMART" id="SM00320">
    <property type="entry name" value="WD40"/>
    <property type="match status" value="3"/>
</dbReference>
<protein>
    <submittedName>
        <fullName evidence="2">Uncharacterized protein</fullName>
    </submittedName>
</protein>
<sequence>MPLTIKSRVNDNDRHEYDITCLIFHNNKLYSSSDDGKIKIWNKNIELLNQVQAHPCSVYSITIGNDNVYSCSNDGTVKVYTLEGLTETIISQEANEMYKVNFNEGKLYVGDDSGLVRIFFNNKLVGILEVMHPITDLLALGNLIYTARDLYVLISEIHPEGKRMSTLKAIEGRAPICVVGDKLCFFSRTGKDIFVHRNLKVNDFEKIGEVKDAHELIINAVCGFKNDDGEFLYTGGWDKTLKKWKLGSTIDLVDKCSIDFPITAITVGNNDDVYVGGGDGNIVNISL</sequence>
<dbReference type="PANTHER" id="PTHR22844:SF387">
    <property type="entry name" value="F3I6.5 PROTEIN"/>
    <property type="match status" value="1"/>
</dbReference>
<dbReference type="SUPFAM" id="SSF50978">
    <property type="entry name" value="WD40 repeat-like"/>
    <property type="match status" value="1"/>
</dbReference>
<dbReference type="EMBL" id="JARPUR010000002">
    <property type="protein sequence ID" value="KAK4883025.1"/>
    <property type="molecule type" value="Genomic_DNA"/>
</dbReference>
<reference evidence="3" key="1">
    <citation type="submission" date="2023-01" db="EMBL/GenBank/DDBJ databases">
        <title>Key to firefly adult light organ development and bioluminescence: homeobox transcription factors regulate luciferase expression and transportation to peroxisome.</title>
        <authorList>
            <person name="Fu X."/>
        </authorList>
    </citation>
    <scope>NUCLEOTIDE SEQUENCE [LARGE SCALE GENOMIC DNA]</scope>
</reference>
<comment type="caution">
    <text evidence="2">The sequence shown here is derived from an EMBL/GenBank/DDBJ whole genome shotgun (WGS) entry which is preliminary data.</text>
</comment>
<organism evidence="2 3">
    <name type="scientific">Aquatica leii</name>
    <dbReference type="NCBI Taxonomy" id="1421715"/>
    <lineage>
        <taxon>Eukaryota</taxon>
        <taxon>Metazoa</taxon>
        <taxon>Ecdysozoa</taxon>
        <taxon>Arthropoda</taxon>
        <taxon>Hexapoda</taxon>
        <taxon>Insecta</taxon>
        <taxon>Pterygota</taxon>
        <taxon>Neoptera</taxon>
        <taxon>Endopterygota</taxon>
        <taxon>Coleoptera</taxon>
        <taxon>Polyphaga</taxon>
        <taxon>Elateriformia</taxon>
        <taxon>Elateroidea</taxon>
        <taxon>Lampyridae</taxon>
        <taxon>Luciolinae</taxon>
        <taxon>Aquatica</taxon>
    </lineage>
</organism>
<evidence type="ECO:0000313" key="3">
    <source>
        <dbReference type="Proteomes" id="UP001353858"/>
    </source>
</evidence>
<keyword evidence="1" id="KW-0853">WD repeat</keyword>
<dbReference type="InterPro" id="IPR045182">
    <property type="entry name" value="JINGUBANG-like"/>
</dbReference>
<evidence type="ECO:0000256" key="1">
    <source>
        <dbReference type="PROSITE-ProRule" id="PRU00221"/>
    </source>
</evidence>
<name>A0AAN7Q8S0_9COLE</name>
<dbReference type="Proteomes" id="UP001353858">
    <property type="component" value="Unassembled WGS sequence"/>
</dbReference>
<dbReference type="InterPro" id="IPR015943">
    <property type="entry name" value="WD40/YVTN_repeat-like_dom_sf"/>
</dbReference>
<proteinExistence type="predicted"/>
<feature type="repeat" description="WD" evidence="1">
    <location>
        <begin position="12"/>
        <end position="42"/>
    </location>
</feature>
<dbReference type="AlphaFoldDB" id="A0AAN7Q8S0"/>
<evidence type="ECO:0000313" key="2">
    <source>
        <dbReference type="EMBL" id="KAK4883025.1"/>
    </source>
</evidence>
<dbReference type="InterPro" id="IPR001680">
    <property type="entry name" value="WD40_rpt"/>
</dbReference>
<accession>A0AAN7Q8S0</accession>
<gene>
    <name evidence="2" type="ORF">RN001_006344</name>
</gene>
<keyword evidence="3" id="KW-1185">Reference proteome</keyword>
<dbReference type="Pfam" id="PF00400">
    <property type="entry name" value="WD40"/>
    <property type="match status" value="3"/>
</dbReference>
<dbReference type="Gene3D" id="2.130.10.10">
    <property type="entry name" value="YVTN repeat-like/Quinoprotein amine dehydrogenase"/>
    <property type="match status" value="2"/>
</dbReference>
<dbReference type="PROSITE" id="PS50082">
    <property type="entry name" value="WD_REPEATS_2"/>
    <property type="match status" value="1"/>
</dbReference>